<evidence type="ECO:0000256" key="7">
    <source>
        <dbReference type="ARBA" id="ARBA00022679"/>
    </source>
</evidence>
<dbReference type="GO" id="GO:0000287">
    <property type="term" value="F:magnesium ion binding"/>
    <property type="evidence" value="ECO:0007669"/>
    <property type="project" value="UniProtKB-UniRule"/>
</dbReference>
<keyword evidence="16 20" id="KW-0961">Cell wall biogenesis/degradation</keyword>
<feature type="binding site" evidence="20">
    <location>
        <position position="225"/>
    </location>
    <ligand>
        <name>Mg(2+)</name>
        <dbReference type="ChEBI" id="CHEBI:18420"/>
    </ligand>
</feature>
<feature type="binding site" evidence="20">
    <location>
        <position position="225"/>
    </location>
    <ligand>
        <name>UDP-N-acetyl-alpha-D-glucosamine</name>
        <dbReference type="ChEBI" id="CHEBI:57705"/>
    </ligand>
</feature>
<comment type="catalytic activity">
    <reaction evidence="17 20">
        <text>alpha-D-glucosamine 1-phosphate + acetyl-CoA = N-acetyl-alpha-D-glucosamine 1-phosphate + CoA + H(+)</text>
        <dbReference type="Rhea" id="RHEA:13725"/>
        <dbReference type="ChEBI" id="CHEBI:15378"/>
        <dbReference type="ChEBI" id="CHEBI:57287"/>
        <dbReference type="ChEBI" id="CHEBI:57288"/>
        <dbReference type="ChEBI" id="CHEBI:57776"/>
        <dbReference type="ChEBI" id="CHEBI:58516"/>
        <dbReference type="EC" id="2.3.1.157"/>
    </reaction>
</comment>
<comment type="cofactor">
    <cofactor evidence="20">
        <name>Mg(2+)</name>
        <dbReference type="ChEBI" id="CHEBI:18420"/>
    </cofactor>
    <text evidence="20">Binds 1 Mg(2+) ion per subunit.</text>
</comment>
<evidence type="ECO:0000259" key="21">
    <source>
        <dbReference type="Pfam" id="PF00483"/>
    </source>
</evidence>
<dbReference type="OrthoDB" id="9775031at2"/>
<feature type="region of interest" description="N-acetyltransferase" evidence="20">
    <location>
        <begin position="249"/>
        <end position="468"/>
    </location>
</feature>
<dbReference type="GO" id="GO:0000902">
    <property type="term" value="P:cell morphogenesis"/>
    <property type="evidence" value="ECO:0007669"/>
    <property type="project" value="UniProtKB-UniRule"/>
</dbReference>
<keyword evidence="10 20" id="KW-0677">Repeat</keyword>
<dbReference type="PANTHER" id="PTHR43584:SF3">
    <property type="entry name" value="BIFUNCTIONAL PROTEIN GLMU"/>
    <property type="match status" value="1"/>
</dbReference>
<keyword evidence="11 20" id="KW-0460">Magnesium</keyword>
<name>A0A521BZC7_9BACT</name>
<proteinExistence type="inferred from homology"/>
<dbReference type="UniPathway" id="UPA00113">
    <property type="reaction ID" value="UER00532"/>
</dbReference>
<comment type="pathway">
    <text evidence="2 20">Nucleotide-sugar biosynthesis; UDP-N-acetyl-alpha-D-glucosamine biosynthesis; N-acetyl-alpha-D-glucosamine 1-phosphate from alpha-D-glucosamine 6-phosphate (route II): step 2/2.</text>
</comment>
<evidence type="ECO:0000256" key="4">
    <source>
        <dbReference type="ARBA" id="ARBA00007707"/>
    </source>
</evidence>
<feature type="binding site" evidence="20">
    <location>
        <position position="152"/>
    </location>
    <ligand>
        <name>UDP-N-acetyl-alpha-D-glucosamine</name>
        <dbReference type="ChEBI" id="CHEBI:57705"/>
    </ligand>
</feature>
<dbReference type="InterPro" id="IPR029044">
    <property type="entry name" value="Nucleotide-diphossugar_trans"/>
</dbReference>
<evidence type="ECO:0000256" key="17">
    <source>
        <dbReference type="ARBA" id="ARBA00048247"/>
    </source>
</evidence>
<dbReference type="NCBIfam" id="TIGR01173">
    <property type="entry name" value="glmU"/>
    <property type="match status" value="1"/>
</dbReference>
<evidence type="ECO:0000256" key="11">
    <source>
        <dbReference type="ARBA" id="ARBA00022842"/>
    </source>
</evidence>
<comment type="subcellular location">
    <subcellularLocation>
        <location evidence="1 20">Cytoplasm</location>
    </subcellularLocation>
</comment>
<dbReference type="GO" id="GO:0019134">
    <property type="term" value="F:glucosamine-1-phosphate N-acetyltransferase activity"/>
    <property type="evidence" value="ECO:0007669"/>
    <property type="project" value="UniProtKB-UniRule"/>
</dbReference>
<feature type="binding site" evidence="20">
    <location>
        <begin position="384"/>
        <end position="385"/>
    </location>
    <ligand>
        <name>acetyl-CoA</name>
        <dbReference type="ChEBI" id="CHEBI:57288"/>
    </ligand>
</feature>
<dbReference type="EC" id="2.3.1.157" evidence="20"/>
<dbReference type="SUPFAM" id="SSF53448">
    <property type="entry name" value="Nucleotide-diphospho-sugar transferases"/>
    <property type="match status" value="1"/>
</dbReference>
<feature type="active site" description="Proton acceptor" evidence="20">
    <location>
        <position position="361"/>
    </location>
</feature>
<sequence>MDFKVVILAAGKGTRFKSKFPKVLHRILGKPMLWYVLRSALESGASEVVVVTGHRRELVEDFIRSEFPNVKVAVQEKQLGTGHAVLSTYEYLKDYGGKLVVLNGDMPLIKSEDIRRMAETNGDMAVLTAVTENPKGYGRIIEENGEVVRIVEEKDASEEERKIRKVNTGVYSFDSKKLFEALREVRNENSQREYYLTDVLEIFKKKGYKVVEVVTDNFSSVMGVNNRYELSVAEREIQRRIVKELQLSGVTIHNPETAYIEPDVEVGRDTEIFAPVFIRGRTKIGNNCYIGAFSDIGDSEIGDEVTVESHCWMRGALLRKGASVGPFAKLRPGTVLDEGAKIGTFVETKKAHLERGAKANHLTYLGDCRVGENTNIGAGTITCNYDGFKKWFTDIGKNVFVGSNTIFIAPVKVGDWSITAAGSVINRDVPENSLAVARAKQVNYPGKAERIREKLKKRAEDEHSSKDS</sequence>
<evidence type="ECO:0000256" key="6">
    <source>
        <dbReference type="ARBA" id="ARBA00022490"/>
    </source>
</evidence>
<feature type="binding site" evidence="20">
    <location>
        <position position="105"/>
    </location>
    <ligand>
        <name>Mg(2+)</name>
        <dbReference type="ChEBI" id="CHEBI:18420"/>
    </ligand>
</feature>
<dbReference type="SUPFAM" id="SSF51161">
    <property type="entry name" value="Trimeric LpxA-like enzymes"/>
    <property type="match status" value="1"/>
</dbReference>
<feature type="region of interest" description="Pyrophosphorylase" evidence="20">
    <location>
        <begin position="1"/>
        <end position="227"/>
    </location>
</feature>
<dbReference type="InterPro" id="IPR011004">
    <property type="entry name" value="Trimer_LpxA-like_sf"/>
</dbReference>
<dbReference type="GO" id="GO:0008360">
    <property type="term" value="P:regulation of cell shape"/>
    <property type="evidence" value="ECO:0007669"/>
    <property type="project" value="UniProtKB-KW"/>
</dbReference>
<keyword evidence="23" id="KW-1185">Reference proteome</keyword>
<feature type="binding site" evidence="20">
    <location>
        <position position="378"/>
    </location>
    <ligand>
        <name>acetyl-CoA</name>
        <dbReference type="ChEBI" id="CHEBI:57288"/>
    </ligand>
</feature>
<keyword evidence="7 20" id="KW-0808">Transferase</keyword>
<dbReference type="EC" id="2.7.7.23" evidence="20"/>
<protein>
    <recommendedName>
        <fullName evidence="20">Bifunctional protein GlmU</fullName>
    </recommendedName>
    <domain>
        <recommendedName>
            <fullName evidence="20">UDP-N-acetylglucosamine pyrophosphorylase</fullName>
            <ecNumber evidence="20">2.7.7.23</ecNumber>
        </recommendedName>
        <alternativeName>
            <fullName evidence="20">N-acetylglucosamine-1-phosphate uridyltransferase</fullName>
        </alternativeName>
    </domain>
    <domain>
        <recommendedName>
            <fullName evidence="20">Glucosamine-1-phosphate N-acetyltransferase</fullName>
            <ecNumber evidence="20">2.3.1.157</ecNumber>
        </recommendedName>
    </domain>
</protein>
<evidence type="ECO:0000256" key="19">
    <source>
        <dbReference type="ARBA" id="ARBA00049628"/>
    </source>
</evidence>
<evidence type="ECO:0000256" key="14">
    <source>
        <dbReference type="ARBA" id="ARBA00023268"/>
    </source>
</evidence>
<feature type="binding site" evidence="20">
    <location>
        <position position="421"/>
    </location>
    <ligand>
        <name>acetyl-CoA</name>
        <dbReference type="ChEBI" id="CHEBI:57288"/>
    </ligand>
</feature>
<keyword evidence="13 20" id="KW-0573">Peptidoglycan synthesis</keyword>
<feature type="binding site" evidence="20">
    <location>
        <position position="22"/>
    </location>
    <ligand>
        <name>UDP-N-acetyl-alpha-D-glucosamine</name>
        <dbReference type="ChEBI" id="CHEBI:57705"/>
    </ligand>
</feature>
<comment type="caution">
    <text evidence="20">Lacks conserved residue(s) required for the propagation of feature annotation.</text>
</comment>
<feature type="binding site" evidence="20">
    <location>
        <position position="138"/>
    </location>
    <ligand>
        <name>UDP-N-acetyl-alpha-D-glucosamine</name>
        <dbReference type="ChEBI" id="CHEBI:57705"/>
    </ligand>
</feature>
<dbReference type="CDD" id="cd03353">
    <property type="entry name" value="LbH_GlmU_C"/>
    <property type="match status" value="1"/>
</dbReference>
<evidence type="ECO:0000256" key="8">
    <source>
        <dbReference type="ARBA" id="ARBA00022695"/>
    </source>
</evidence>
<feature type="binding site" evidence="20">
    <location>
        <position position="349"/>
    </location>
    <ligand>
        <name>UDP-N-acetyl-alpha-D-glucosamine</name>
        <dbReference type="ChEBI" id="CHEBI:57705"/>
    </ligand>
</feature>
<dbReference type="GO" id="GO:0016020">
    <property type="term" value="C:membrane"/>
    <property type="evidence" value="ECO:0007669"/>
    <property type="project" value="GOC"/>
</dbReference>
<reference evidence="22 23" key="1">
    <citation type="submission" date="2017-05" db="EMBL/GenBank/DDBJ databases">
        <authorList>
            <person name="Varghese N."/>
            <person name="Submissions S."/>
        </authorList>
    </citation>
    <scope>NUCLEOTIDE SEQUENCE [LARGE SCALE GENOMIC DNA]</scope>
    <source>
        <strain evidence="22 23">DSM 16304</strain>
    </source>
</reference>
<dbReference type="Gene3D" id="3.90.550.10">
    <property type="entry name" value="Spore Coat Polysaccharide Biosynthesis Protein SpsA, Chain A"/>
    <property type="match status" value="1"/>
</dbReference>
<dbReference type="GO" id="GO:0003977">
    <property type="term" value="F:UDP-N-acetylglucosamine diphosphorylase activity"/>
    <property type="evidence" value="ECO:0007669"/>
    <property type="project" value="UniProtKB-UniRule"/>
</dbReference>
<feature type="domain" description="Nucleotidyl transferase" evidence="21">
    <location>
        <begin position="4"/>
        <end position="217"/>
    </location>
</feature>
<evidence type="ECO:0000256" key="20">
    <source>
        <dbReference type="HAMAP-Rule" id="MF_01631"/>
    </source>
</evidence>
<dbReference type="InterPro" id="IPR050065">
    <property type="entry name" value="GlmU-like"/>
</dbReference>
<evidence type="ECO:0000313" key="23">
    <source>
        <dbReference type="Proteomes" id="UP000317315"/>
    </source>
</evidence>
<evidence type="ECO:0000256" key="15">
    <source>
        <dbReference type="ARBA" id="ARBA00023315"/>
    </source>
</evidence>
<keyword evidence="8 20" id="KW-0548">Nucleotidyltransferase</keyword>
<dbReference type="PANTHER" id="PTHR43584">
    <property type="entry name" value="NUCLEOTIDYL TRANSFERASE"/>
    <property type="match status" value="1"/>
</dbReference>
<comment type="pathway">
    <text evidence="20">Bacterial outer membrane biogenesis; LPS lipid A biosynthesis.</text>
</comment>
<comment type="catalytic activity">
    <reaction evidence="18 20">
        <text>N-acetyl-alpha-D-glucosamine 1-phosphate + UTP + H(+) = UDP-N-acetyl-alpha-D-glucosamine + diphosphate</text>
        <dbReference type="Rhea" id="RHEA:13509"/>
        <dbReference type="ChEBI" id="CHEBI:15378"/>
        <dbReference type="ChEBI" id="CHEBI:33019"/>
        <dbReference type="ChEBI" id="CHEBI:46398"/>
        <dbReference type="ChEBI" id="CHEBI:57705"/>
        <dbReference type="ChEBI" id="CHEBI:57776"/>
        <dbReference type="EC" id="2.7.7.23"/>
    </reaction>
</comment>
<comment type="function">
    <text evidence="19 20">Catalyzes the last two sequential reactions in the de novo biosynthetic pathway for UDP-N-acetylglucosamine (UDP-GlcNAc). The C-terminal domain catalyzes the transfer of acetyl group from acetyl coenzyme A to glucosamine-1-phosphate (GlcN-1-P) to produce N-acetylglucosamine-1-phosphate (GlcNAc-1-P), which is converted into UDP-GlcNAc by the transfer of uridine 5-monophosphate (from uridine 5-triphosphate), a reaction catalyzed by the N-terminal domain.</text>
</comment>
<feature type="binding site" evidence="20">
    <location>
        <begin position="8"/>
        <end position="11"/>
    </location>
    <ligand>
        <name>UDP-N-acetyl-alpha-D-glucosamine</name>
        <dbReference type="ChEBI" id="CHEBI:57705"/>
    </ligand>
</feature>
<keyword evidence="9 20" id="KW-0479">Metal-binding</keyword>
<keyword evidence="14 20" id="KW-0511">Multifunctional enzyme</keyword>
<comment type="similarity">
    <text evidence="5 20">In the N-terminal section; belongs to the N-acetylglucosamine-1-phosphate uridyltransferase family.</text>
</comment>
<feature type="binding site" evidence="20">
    <location>
        <position position="438"/>
    </location>
    <ligand>
        <name>acetyl-CoA</name>
        <dbReference type="ChEBI" id="CHEBI:57288"/>
    </ligand>
</feature>
<evidence type="ECO:0000256" key="5">
    <source>
        <dbReference type="ARBA" id="ARBA00007947"/>
    </source>
</evidence>
<gene>
    <name evidence="20" type="primary">glmU</name>
    <name evidence="22" type="ORF">SAMN06269117_1098</name>
</gene>
<evidence type="ECO:0000256" key="3">
    <source>
        <dbReference type="ARBA" id="ARBA00005208"/>
    </source>
</evidence>
<dbReference type="InterPro" id="IPR005835">
    <property type="entry name" value="NTP_transferase_dom"/>
</dbReference>
<comment type="similarity">
    <text evidence="4 20">In the C-terminal section; belongs to the transferase hexapeptide repeat family.</text>
</comment>
<evidence type="ECO:0000256" key="18">
    <source>
        <dbReference type="ARBA" id="ARBA00048493"/>
    </source>
</evidence>
<evidence type="ECO:0000256" key="2">
    <source>
        <dbReference type="ARBA" id="ARBA00005166"/>
    </source>
</evidence>
<keyword evidence="6 20" id="KW-0963">Cytoplasm</keyword>
<evidence type="ECO:0000256" key="1">
    <source>
        <dbReference type="ARBA" id="ARBA00004496"/>
    </source>
</evidence>
<comment type="subunit">
    <text evidence="20">Homotrimer.</text>
</comment>
<comment type="pathway">
    <text evidence="3 20">Nucleotide-sugar biosynthesis; UDP-N-acetyl-alpha-D-glucosamine biosynthesis; UDP-N-acetyl-alpha-D-glucosamine from N-acetyl-alpha-D-glucosamine 1-phosphate: step 1/1.</text>
</comment>
<organism evidence="22 23">
    <name type="scientific">Balnearium lithotrophicum</name>
    <dbReference type="NCBI Taxonomy" id="223788"/>
    <lineage>
        <taxon>Bacteria</taxon>
        <taxon>Pseudomonadati</taxon>
        <taxon>Aquificota</taxon>
        <taxon>Aquificia</taxon>
        <taxon>Desulfurobacteriales</taxon>
        <taxon>Desulfurobacteriaceae</taxon>
        <taxon>Balnearium</taxon>
    </lineage>
</organism>
<dbReference type="RefSeq" id="WP_142935040.1">
    <property type="nucleotide sequence ID" value="NZ_FXTM01000009.1"/>
</dbReference>
<evidence type="ECO:0000256" key="13">
    <source>
        <dbReference type="ARBA" id="ARBA00022984"/>
    </source>
</evidence>
<evidence type="ECO:0000256" key="12">
    <source>
        <dbReference type="ARBA" id="ARBA00022960"/>
    </source>
</evidence>
<dbReference type="EMBL" id="FXTM01000009">
    <property type="protein sequence ID" value="SMO52559.1"/>
    <property type="molecule type" value="Genomic_DNA"/>
</dbReference>
<dbReference type="GO" id="GO:0071555">
    <property type="term" value="P:cell wall organization"/>
    <property type="evidence" value="ECO:0007669"/>
    <property type="project" value="UniProtKB-KW"/>
</dbReference>
<keyword evidence="12 20" id="KW-0133">Cell shape</keyword>
<feature type="region of interest" description="Linker" evidence="20">
    <location>
        <begin position="228"/>
        <end position="248"/>
    </location>
</feature>
<dbReference type="GO" id="GO:0005737">
    <property type="term" value="C:cytoplasm"/>
    <property type="evidence" value="ECO:0007669"/>
    <property type="project" value="UniProtKB-SubCell"/>
</dbReference>
<dbReference type="Gene3D" id="2.160.10.10">
    <property type="entry name" value="Hexapeptide repeat proteins"/>
    <property type="match status" value="1"/>
</dbReference>
<evidence type="ECO:0000313" key="22">
    <source>
        <dbReference type="EMBL" id="SMO52559.1"/>
    </source>
</evidence>
<feature type="binding site" evidence="20">
    <location>
        <position position="403"/>
    </location>
    <ligand>
        <name>acetyl-CoA</name>
        <dbReference type="ChEBI" id="CHEBI:57288"/>
    </ligand>
</feature>
<accession>A0A521BZC7</accession>
<feature type="binding site" evidence="20">
    <location>
        <position position="75"/>
    </location>
    <ligand>
        <name>UDP-N-acetyl-alpha-D-glucosamine</name>
        <dbReference type="ChEBI" id="CHEBI:57705"/>
    </ligand>
</feature>
<feature type="binding site" evidence="20">
    <location>
        <position position="167"/>
    </location>
    <ligand>
        <name>UDP-N-acetyl-alpha-D-glucosamine</name>
        <dbReference type="ChEBI" id="CHEBI:57705"/>
    </ligand>
</feature>
<evidence type="ECO:0000256" key="9">
    <source>
        <dbReference type="ARBA" id="ARBA00022723"/>
    </source>
</evidence>
<dbReference type="GO" id="GO:0009245">
    <property type="term" value="P:lipid A biosynthetic process"/>
    <property type="evidence" value="ECO:0007669"/>
    <property type="project" value="UniProtKB-UniRule"/>
</dbReference>
<dbReference type="InterPro" id="IPR005882">
    <property type="entry name" value="Bifunctional_GlmU"/>
</dbReference>
<feature type="binding site" evidence="20">
    <location>
        <begin position="80"/>
        <end position="81"/>
    </location>
    <ligand>
        <name>UDP-N-acetyl-alpha-D-glucosamine</name>
        <dbReference type="ChEBI" id="CHEBI:57705"/>
    </ligand>
</feature>
<dbReference type="Pfam" id="PF00483">
    <property type="entry name" value="NTP_transferase"/>
    <property type="match status" value="1"/>
</dbReference>
<dbReference type="UniPathway" id="UPA00973"/>
<dbReference type="GO" id="GO:0006048">
    <property type="term" value="P:UDP-N-acetylglucosamine biosynthetic process"/>
    <property type="evidence" value="ECO:0007669"/>
    <property type="project" value="UniProtKB-UniPathway"/>
</dbReference>
<feature type="binding site" evidence="20">
    <location>
        <position position="331"/>
    </location>
    <ligand>
        <name>UDP-N-acetyl-alpha-D-glucosamine</name>
        <dbReference type="ChEBI" id="CHEBI:57705"/>
    </ligand>
</feature>
<dbReference type="HAMAP" id="MF_01631">
    <property type="entry name" value="GlmU"/>
    <property type="match status" value="1"/>
</dbReference>
<feature type="binding site" evidence="20">
    <location>
        <position position="364"/>
    </location>
    <ligand>
        <name>UDP-N-acetyl-alpha-D-glucosamine</name>
        <dbReference type="ChEBI" id="CHEBI:57705"/>
    </ligand>
</feature>
<dbReference type="InterPro" id="IPR038009">
    <property type="entry name" value="GlmU_C_LbH"/>
</dbReference>
<keyword evidence="15 20" id="KW-0012">Acyltransferase</keyword>
<dbReference type="CDD" id="cd02540">
    <property type="entry name" value="GT2_GlmU_N_bac"/>
    <property type="match status" value="1"/>
</dbReference>
<dbReference type="Pfam" id="PF00132">
    <property type="entry name" value="Hexapep"/>
    <property type="match status" value="2"/>
</dbReference>
<dbReference type="AlphaFoldDB" id="A0A521BZC7"/>
<feature type="binding site" evidence="20">
    <location>
        <position position="375"/>
    </location>
    <ligand>
        <name>UDP-N-acetyl-alpha-D-glucosamine</name>
        <dbReference type="ChEBI" id="CHEBI:57705"/>
    </ligand>
</feature>
<dbReference type="GO" id="GO:0009252">
    <property type="term" value="P:peptidoglycan biosynthetic process"/>
    <property type="evidence" value="ECO:0007669"/>
    <property type="project" value="UniProtKB-UniRule"/>
</dbReference>
<evidence type="ECO:0000256" key="16">
    <source>
        <dbReference type="ARBA" id="ARBA00023316"/>
    </source>
</evidence>
<dbReference type="InterPro" id="IPR001451">
    <property type="entry name" value="Hexapep"/>
</dbReference>
<dbReference type="Proteomes" id="UP000317315">
    <property type="component" value="Unassembled WGS sequence"/>
</dbReference>
<evidence type="ECO:0000256" key="10">
    <source>
        <dbReference type="ARBA" id="ARBA00022737"/>
    </source>
</evidence>